<dbReference type="InterPro" id="IPR001264">
    <property type="entry name" value="Glyco_trans_51"/>
</dbReference>
<comment type="similarity">
    <text evidence="4">In the N-terminal section; belongs to the glycosyltransferase 51 family.</text>
</comment>
<dbReference type="EMBL" id="CP071382">
    <property type="protein sequence ID" value="QSV47082.1"/>
    <property type="molecule type" value="Genomic_DNA"/>
</dbReference>
<keyword evidence="7" id="KW-1003">Cell membrane</keyword>
<keyword evidence="13 27" id="KW-0812">Transmembrane</keyword>
<comment type="pathway">
    <text evidence="2">Cell wall biogenesis; peptidoglycan biosynthesis.</text>
</comment>
<evidence type="ECO:0000256" key="23">
    <source>
        <dbReference type="ARBA" id="ARBA00034000"/>
    </source>
</evidence>
<feature type="domain" description="Penicillin-binding protein OB-like" evidence="30">
    <location>
        <begin position="337"/>
        <end position="453"/>
    </location>
</feature>
<protein>
    <recommendedName>
        <fullName evidence="6">Penicillin-binding protein 1A</fullName>
        <ecNumber evidence="24">2.4.99.28</ecNumber>
        <ecNumber evidence="5">3.4.16.4</ecNumber>
    </recommendedName>
</protein>
<evidence type="ECO:0000259" key="30">
    <source>
        <dbReference type="Pfam" id="PF17092"/>
    </source>
</evidence>
<evidence type="ECO:0000256" key="21">
    <source>
        <dbReference type="ARBA" id="ARBA00023268"/>
    </source>
</evidence>
<dbReference type="Gene3D" id="1.10.3810.10">
    <property type="entry name" value="Biosynthetic peptidoglycan transglycosylase-like"/>
    <property type="match status" value="1"/>
</dbReference>
<dbReference type="Proteomes" id="UP000663651">
    <property type="component" value="Chromosome"/>
</dbReference>
<dbReference type="InterPro" id="IPR036950">
    <property type="entry name" value="PBP_transglycosylase"/>
</dbReference>
<evidence type="ECO:0000256" key="6">
    <source>
        <dbReference type="ARBA" id="ARBA00018638"/>
    </source>
</evidence>
<accession>A0ABX7Q6K1</accession>
<dbReference type="Pfam" id="PF00912">
    <property type="entry name" value="Transgly"/>
    <property type="match status" value="1"/>
</dbReference>
<keyword evidence="21" id="KW-0511">Multifunctional enzyme</keyword>
<comment type="catalytic activity">
    <reaction evidence="23">
        <text>Preferential cleavage: (Ac)2-L-Lys-D-Ala-|-D-Ala. Also transpeptidation of peptidyl-alanyl moieties that are N-acyl substituents of D-alanine.</text>
        <dbReference type="EC" id="3.4.16.4"/>
    </reaction>
</comment>
<evidence type="ECO:0000256" key="9">
    <source>
        <dbReference type="ARBA" id="ARBA00022645"/>
    </source>
</evidence>
<keyword evidence="12" id="KW-0808">Transferase</keyword>
<evidence type="ECO:0000256" key="19">
    <source>
        <dbReference type="ARBA" id="ARBA00023136"/>
    </source>
</evidence>
<evidence type="ECO:0000256" key="26">
    <source>
        <dbReference type="SAM" id="MobiDB-lite"/>
    </source>
</evidence>
<evidence type="ECO:0000256" key="4">
    <source>
        <dbReference type="ARBA" id="ARBA00007739"/>
    </source>
</evidence>
<dbReference type="NCBIfam" id="TIGR02074">
    <property type="entry name" value="PBP_1a_fam"/>
    <property type="match status" value="1"/>
</dbReference>
<evidence type="ECO:0000256" key="22">
    <source>
        <dbReference type="ARBA" id="ARBA00023316"/>
    </source>
</evidence>
<dbReference type="InterPro" id="IPR050396">
    <property type="entry name" value="Glycosyltr_51/Transpeptidase"/>
</dbReference>
<comment type="similarity">
    <text evidence="3">In the C-terminal section; belongs to the transpeptidase family.</text>
</comment>
<gene>
    <name evidence="31" type="ORF">JZM60_07435</name>
</gene>
<feature type="region of interest" description="Disordered" evidence="26">
    <location>
        <begin position="803"/>
        <end position="842"/>
    </location>
</feature>
<keyword evidence="14" id="KW-0378">Hydrolase</keyword>
<sequence>MTLSSGRQNLDPRNVNRRRGKSPWKIVAITVASLGFAGLLAVSGYLFYLYASLPLVDRLADYKPPIVTQVFGDDGSLVGEFYLERRIVVPVDKIPRKLIQAFVAAEDSNFYQHKGLDYLGIARAAMKNLISLRKKEGASTITQQVAKSMLLTPEKSFSRKFKEAILATRMEKMLSKDDILYIYLNQIYLGGGSYGVQVAAETYFGKNVEQLNLAEMAMLAGLPKAPNSYSPIKHLDRAKERQAYVLERMVREGYVTQAEADHALATPIVISSMKKVNSEQSAYFLEHIRIKLEETYGMDRLYKEGLKVYTTMSAEMQKGAYDAVVNGLKNVDKRQGFRGEVKHLAETEVDGFCRKIEDGVDTASLKQGSSYQGVVTAVNSAKGEIAIRVGDRTGTITQKNMSWAGKVQLVNSWSTPEGKGKSLSLGSVVFVSVLTPDINKQGAVLALDQEPQAQAAVVALDPRTGAVKAMVGGYDFRRSQFNRAVQAKRNPGSAFKPIIYAAALDKGLTAATTFDDSPVEYESGGEKAWKPKNYDNIYRGMVTMREALTDSINVVSVRILEQIGVDAAIEYAKKLGITSPLAANLTLALGSSSVTPLELTSAYGVFASGGYRTTPYVITKVEDSDGSILEEAAPPVIPVFSNQSTVTLTNDDLTVGAGNVSAGPAVVPVIAPETAFIITNLMESVVTSGTGRRARALGRPVAGKTGTTNDMKDAWFVGYVPQLVAGVWVGYDQEKSLGAGGSGGQAAAPIWTEFMQRAVAGMPAKSFPQPADITFATINPRTGLLAKEGSPGAIQECFTAGTEPTLYDGELETPASDENNSDSGGLPDWVRAGRLPERSDNR</sequence>
<dbReference type="RefSeq" id="WP_207164992.1">
    <property type="nucleotide sequence ID" value="NZ_CP071382.1"/>
</dbReference>
<keyword evidence="8" id="KW-0997">Cell inner membrane</keyword>
<dbReference type="InterPro" id="IPR031376">
    <property type="entry name" value="PCB_OB"/>
</dbReference>
<evidence type="ECO:0000256" key="11">
    <source>
        <dbReference type="ARBA" id="ARBA00022676"/>
    </source>
</evidence>
<evidence type="ECO:0000256" key="10">
    <source>
        <dbReference type="ARBA" id="ARBA00022670"/>
    </source>
</evidence>
<proteinExistence type="inferred from homology"/>
<dbReference type="EC" id="2.4.99.28" evidence="24"/>
<evidence type="ECO:0000256" key="14">
    <source>
        <dbReference type="ARBA" id="ARBA00022801"/>
    </source>
</evidence>
<keyword evidence="18 27" id="KW-1133">Transmembrane helix</keyword>
<comment type="subcellular location">
    <subcellularLocation>
        <location evidence="1">Cell inner membrane</location>
        <topology evidence="1">Single-pass type II membrane protein</topology>
    </subcellularLocation>
</comment>
<feature type="transmembrane region" description="Helical" evidence="27">
    <location>
        <begin position="26"/>
        <end position="50"/>
    </location>
</feature>
<keyword evidence="15" id="KW-0133">Cell shape</keyword>
<evidence type="ECO:0000256" key="5">
    <source>
        <dbReference type="ARBA" id="ARBA00012448"/>
    </source>
</evidence>
<dbReference type="InterPro" id="IPR023346">
    <property type="entry name" value="Lysozyme-like_dom_sf"/>
</dbReference>
<dbReference type="PANTHER" id="PTHR32282">
    <property type="entry name" value="BINDING PROTEIN TRANSPEPTIDASE, PUTATIVE-RELATED"/>
    <property type="match status" value="1"/>
</dbReference>
<keyword evidence="9" id="KW-0121">Carboxypeptidase</keyword>
<evidence type="ECO:0000313" key="32">
    <source>
        <dbReference type="Proteomes" id="UP000663651"/>
    </source>
</evidence>
<evidence type="ECO:0000256" key="2">
    <source>
        <dbReference type="ARBA" id="ARBA00004752"/>
    </source>
</evidence>
<evidence type="ECO:0000256" key="12">
    <source>
        <dbReference type="ARBA" id="ARBA00022679"/>
    </source>
</evidence>
<evidence type="ECO:0000256" key="27">
    <source>
        <dbReference type="SAM" id="Phobius"/>
    </source>
</evidence>
<evidence type="ECO:0000259" key="28">
    <source>
        <dbReference type="Pfam" id="PF00905"/>
    </source>
</evidence>
<comment type="catalytic activity">
    <reaction evidence="25">
        <text>[GlcNAc-(1-&gt;4)-Mur2Ac(oyl-L-Ala-gamma-D-Glu-L-Lys-D-Ala-D-Ala)](n)-di-trans,octa-cis-undecaprenyl diphosphate + beta-D-GlcNAc-(1-&gt;4)-Mur2Ac(oyl-L-Ala-gamma-D-Glu-L-Lys-D-Ala-D-Ala)-di-trans,octa-cis-undecaprenyl diphosphate = [GlcNAc-(1-&gt;4)-Mur2Ac(oyl-L-Ala-gamma-D-Glu-L-Lys-D-Ala-D-Ala)](n+1)-di-trans,octa-cis-undecaprenyl diphosphate + di-trans,octa-cis-undecaprenyl diphosphate + H(+)</text>
        <dbReference type="Rhea" id="RHEA:23708"/>
        <dbReference type="Rhea" id="RHEA-COMP:9602"/>
        <dbReference type="Rhea" id="RHEA-COMP:9603"/>
        <dbReference type="ChEBI" id="CHEBI:15378"/>
        <dbReference type="ChEBI" id="CHEBI:58405"/>
        <dbReference type="ChEBI" id="CHEBI:60033"/>
        <dbReference type="ChEBI" id="CHEBI:78435"/>
        <dbReference type="EC" id="2.4.99.28"/>
    </reaction>
</comment>
<evidence type="ECO:0000256" key="7">
    <source>
        <dbReference type="ARBA" id="ARBA00022475"/>
    </source>
</evidence>
<dbReference type="PANTHER" id="PTHR32282:SF27">
    <property type="entry name" value="PENICILLIN-BINDING PROTEIN 1A"/>
    <property type="match status" value="1"/>
</dbReference>
<evidence type="ECO:0000256" key="13">
    <source>
        <dbReference type="ARBA" id="ARBA00022692"/>
    </source>
</evidence>
<dbReference type="EC" id="3.4.16.4" evidence="5"/>
<keyword evidence="32" id="KW-1185">Reference proteome</keyword>
<evidence type="ECO:0000256" key="24">
    <source>
        <dbReference type="ARBA" id="ARBA00044770"/>
    </source>
</evidence>
<dbReference type="SUPFAM" id="SSF56601">
    <property type="entry name" value="beta-lactamase/transpeptidase-like"/>
    <property type="match status" value="1"/>
</dbReference>
<evidence type="ECO:0000259" key="29">
    <source>
        <dbReference type="Pfam" id="PF00912"/>
    </source>
</evidence>
<evidence type="ECO:0000256" key="16">
    <source>
        <dbReference type="ARBA" id="ARBA00022968"/>
    </source>
</evidence>
<keyword evidence="20" id="KW-0046">Antibiotic resistance</keyword>
<keyword evidence="10" id="KW-0645">Protease</keyword>
<feature type="domain" description="Penicillin-binding protein transpeptidase" evidence="28">
    <location>
        <begin position="456"/>
        <end position="755"/>
    </location>
</feature>
<evidence type="ECO:0000256" key="15">
    <source>
        <dbReference type="ARBA" id="ARBA00022960"/>
    </source>
</evidence>
<evidence type="ECO:0000256" key="25">
    <source>
        <dbReference type="ARBA" id="ARBA00049902"/>
    </source>
</evidence>
<evidence type="ECO:0000256" key="17">
    <source>
        <dbReference type="ARBA" id="ARBA00022984"/>
    </source>
</evidence>
<evidence type="ECO:0000256" key="3">
    <source>
        <dbReference type="ARBA" id="ARBA00007090"/>
    </source>
</evidence>
<feature type="domain" description="Glycosyl transferase family 51" evidence="29">
    <location>
        <begin position="75"/>
        <end position="249"/>
    </location>
</feature>
<dbReference type="Gene3D" id="3.40.710.10">
    <property type="entry name" value="DD-peptidase/beta-lactamase superfamily"/>
    <property type="match status" value="2"/>
</dbReference>
<keyword evidence="16" id="KW-0735">Signal-anchor</keyword>
<evidence type="ECO:0000256" key="1">
    <source>
        <dbReference type="ARBA" id="ARBA00004249"/>
    </source>
</evidence>
<keyword evidence="11" id="KW-0328">Glycosyltransferase</keyword>
<keyword evidence="17" id="KW-0573">Peptidoglycan synthesis</keyword>
<dbReference type="Pfam" id="PF17092">
    <property type="entry name" value="PCB_OB"/>
    <property type="match status" value="1"/>
</dbReference>
<evidence type="ECO:0000256" key="20">
    <source>
        <dbReference type="ARBA" id="ARBA00023251"/>
    </source>
</evidence>
<name>A0ABX7Q6K1_9BACT</name>
<evidence type="ECO:0000256" key="18">
    <source>
        <dbReference type="ARBA" id="ARBA00022989"/>
    </source>
</evidence>
<dbReference type="InterPro" id="IPR001460">
    <property type="entry name" value="PCN-bd_Tpept"/>
</dbReference>
<dbReference type="InterPro" id="IPR012338">
    <property type="entry name" value="Beta-lactam/transpept-like"/>
</dbReference>
<dbReference type="SUPFAM" id="SSF53955">
    <property type="entry name" value="Lysozyme-like"/>
    <property type="match status" value="1"/>
</dbReference>
<reference evidence="31 32" key="1">
    <citation type="submission" date="2021-03" db="EMBL/GenBank/DDBJ databases">
        <title>Geobacter metallireducens gen. nov. sp. nov., a microorganism capable of coupling the complete oxidation of organic compounds to the reduction of iron and other metals.</title>
        <authorList>
            <person name="Li Y."/>
        </authorList>
    </citation>
    <scope>NUCLEOTIDE SEQUENCE [LARGE SCALE GENOMIC DNA]</scope>
    <source>
        <strain evidence="31 32">Jerry-YX</strain>
    </source>
</reference>
<keyword evidence="19 27" id="KW-0472">Membrane</keyword>
<evidence type="ECO:0000256" key="8">
    <source>
        <dbReference type="ARBA" id="ARBA00022519"/>
    </source>
</evidence>
<evidence type="ECO:0000313" key="31">
    <source>
        <dbReference type="EMBL" id="QSV47082.1"/>
    </source>
</evidence>
<organism evidence="31 32">
    <name type="scientific">Geobacter benzoatilyticus</name>
    <dbReference type="NCBI Taxonomy" id="2815309"/>
    <lineage>
        <taxon>Bacteria</taxon>
        <taxon>Pseudomonadati</taxon>
        <taxon>Thermodesulfobacteriota</taxon>
        <taxon>Desulfuromonadia</taxon>
        <taxon>Geobacterales</taxon>
        <taxon>Geobacteraceae</taxon>
        <taxon>Geobacter</taxon>
    </lineage>
</organism>
<keyword evidence="22" id="KW-0961">Cell wall biogenesis/degradation</keyword>
<dbReference type="Pfam" id="PF00905">
    <property type="entry name" value="Transpeptidase"/>
    <property type="match status" value="1"/>
</dbReference>